<evidence type="ECO:0000313" key="2">
    <source>
        <dbReference type="Proteomes" id="UP000287394"/>
    </source>
</evidence>
<dbReference type="GO" id="GO:0016706">
    <property type="term" value="F:2-oxoglutarate-dependent dioxygenase activity"/>
    <property type="evidence" value="ECO:0007669"/>
    <property type="project" value="UniProtKB-ARBA"/>
</dbReference>
<dbReference type="Gene3D" id="2.60.120.620">
    <property type="entry name" value="q2cbj1_9rhob like domain"/>
    <property type="match status" value="1"/>
</dbReference>
<evidence type="ECO:0000313" key="1">
    <source>
        <dbReference type="EMBL" id="BDI32493.1"/>
    </source>
</evidence>
<dbReference type="EMBL" id="AP025739">
    <property type="protein sequence ID" value="BDI32493.1"/>
    <property type="molecule type" value="Genomic_DNA"/>
</dbReference>
<dbReference type="Pfam" id="PF05721">
    <property type="entry name" value="PhyH"/>
    <property type="match status" value="1"/>
</dbReference>
<reference evidence="1 2" key="1">
    <citation type="journal article" date="2019" name="Int. J. Syst. Evol. Microbiol.">
        <title>Capsulimonas corticalis gen. nov., sp. nov., an aerobic capsulated bacterium, of a novel bacterial order, Capsulimonadales ord. nov., of the class Armatimonadia of the phylum Armatimonadetes.</title>
        <authorList>
            <person name="Li J."/>
            <person name="Kudo C."/>
            <person name="Tonouchi A."/>
        </authorList>
    </citation>
    <scope>NUCLEOTIDE SEQUENCE [LARGE SCALE GENOMIC DNA]</scope>
    <source>
        <strain evidence="1 2">AX-7</strain>
    </source>
</reference>
<protein>
    <submittedName>
        <fullName evidence="1">Uncharacterized protein</fullName>
    </submittedName>
</protein>
<dbReference type="RefSeq" id="WP_165864645.1">
    <property type="nucleotide sequence ID" value="NZ_AP025739.1"/>
</dbReference>
<sequence length="236" mass="26989">MITPYEKAFFLEHGYLHVSGVLTPDHLAQVQAEFDRVWELPGQNNQTKLLQHQTFLELIEHPAILDRHRALFGAQTQLLQYDLLRQGPRNETFPTRAWHRDFVFPGDRPLSVNTIVYLDEMIEERGPTYVAPGTHRGEALPPAEMIHEPLPGEIAVLAQAGDVVFINSAIWHSGARNRSDGQRRGIYLYYGYWWLKRYESNAALPWRALEGASDQRLELLGVKTPAGDIHQYDPLA</sequence>
<dbReference type="KEGG" id="ccot:CCAX7_45440"/>
<dbReference type="SUPFAM" id="SSF51197">
    <property type="entry name" value="Clavaminate synthase-like"/>
    <property type="match status" value="1"/>
</dbReference>
<keyword evidence="2" id="KW-1185">Reference proteome</keyword>
<name>A0A402D615_9BACT</name>
<gene>
    <name evidence="1" type="ORF">CCAX7_45440</name>
</gene>
<dbReference type="PANTHER" id="PTHR20883:SF48">
    <property type="entry name" value="ECTOINE DIOXYGENASE"/>
    <property type="match status" value="1"/>
</dbReference>
<dbReference type="AlphaFoldDB" id="A0A402D615"/>
<dbReference type="Proteomes" id="UP000287394">
    <property type="component" value="Chromosome"/>
</dbReference>
<dbReference type="GO" id="GO:0005506">
    <property type="term" value="F:iron ion binding"/>
    <property type="evidence" value="ECO:0007669"/>
    <property type="project" value="UniProtKB-ARBA"/>
</dbReference>
<accession>A0A402D615</accession>
<dbReference type="PANTHER" id="PTHR20883">
    <property type="entry name" value="PHYTANOYL-COA DIOXYGENASE DOMAIN CONTAINING 1"/>
    <property type="match status" value="1"/>
</dbReference>
<organism evidence="1 2">
    <name type="scientific">Capsulimonas corticalis</name>
    <dbReference type="NCBI Taxonomy" id="2219043"/>
    <lineage>
        <taxon>Bacteria</taxon>
        <taxon>Bacillati</taxon>
        <taxon>Armatimonadota</taxon>
        <taxon>Armatimonadia</taxon>
        <taxon>Capsulimonadales</taxon>
        <taxon>Capsulimonadaceae</taxon>
        <taxon>Capsulimonas</taxon>
    </lineage>
</organism>
<dbReference type="InterPro" id="IPR008775">
    <property type="entry name" value="Phytyl_CoA_dOase-like"/>
</dbReference>
<proteinExistence type="predicted"/>